<dbReference type="InterPro" id="IPR001100">
    <property type="entry name" value="Pyr_nuc-diS_OxRdtase"/>
</dbReference>
<dbReference type="Pfam" id="PF02852">
    <property type="entry name" value="Pyr_redox_dim"/>
    <property type="match status" value="1"/>
</dbReference>
<dbReference type="FunFam" id="3.30.390.30:FF:000003">
    <property type="entry name" value="Glutathione reductase"/>
    <property type="match status" value="1"/>
</dbReference>
<evidence type="ECO:0000256" key="13">
    <source>
        <dbReference type="SAM" id="SignalP"/>
    </source>
</evidence>
<keyword evidence="13" id="KW-0732">Signal</keyword>
<dbReference type="EMBL" id="SDOX01000002">
    <property type="protein sequence ID" value="TFJ88353.1"/>
    <property type="molecule type" value="Genomic_DNA"/>
</dbReference>
<evidence type="ECO:0000256" key="9">
    <source>
        <dbReference type="PIRSR" id="PIRSR000350-3"/>
    </source>
</evidence>
<keyword evidence="3 11" id="KW-0285">Flavoprotein</keyword>
<dbReference type="PANTHER" id="PTHR42737:SF2">
    <property type="entry name" value="GLUTATHIONE REDUCTASE"/>
    <property type="match status" value="1"/>
</dbReference>
<comment type="subunit">
    <text evidence="2">Homodimer.</text>
</comment>
<feature type="signal peptide" evidence="13">
    <location>
        <begin position="1"/>
        <end position="27"/>
    </location>
</feature>
<evidence type="ECO:0000256" key="8">
    <source>
        <dbReference type="PIRSR" id="PIRSR000350-2"/>
    </source>
</evidence>
<dbReference type="GO" id="GO:0005739">
    <property type="term" value="C:mitochondrion"/>
    <property type="evidence" value="ECO:0007669"/>
    <property type="project" value="TreeGrafter"/>
</dbReference>
<organism evidence="16 17">
    <name type="scientific">Nannochloropsis salina CCMP1776</name>
    <dbReference type="NCBI Taxonomy" id="1027361"/>
    <lineage>
        <taxon>Eukaryota</taxon>
        <taxon>Sar</taxon>
        <taxon>Stramenopiles</taxon>
        <taxon>Ochrophyta</taxon>
        <taxon>Eustigmatophyceae</taxon>
        <taxon>Eustigmatales</taxon>
        <taxon>Monodopsidaceae</taxon>
        <taxon>Microchloropsis</taxon>
        <taxon>Microchloropsis salina</taxon>
    </lineage>
</organism>
<dbReference type="FunFam" id="3.50.50.60:FF:000235">
    <property type="entry name" value="Glutathione reductase"/>
    <property type="match status" value="1"/>
</dbReference>
<dbReference type="InterPro" id="IPR004099">
    <property type="entry name" value="Pyr_nucl-diS_OxRdtase_dimer"/>
</dbReference>
<comment type="function">
    <text evidence="12">Catalyzes the reduction of glutathione disulfide (GSSG) to reduced glutathione (GSH). Constitutes the major mechanism to maintain a high GSH:GSSG ratio in the cytosol.</text>
</comment>
<evidence type="ECO:0000256" key="10">
    <source>
        <dbReference type="PIRSR" id="PIRSR000350-4"/>
    </source>
</evidence>
<feature type="disulfide bond" description="Redox-active" evidence="10">
    <location>
        <begin position="101"/>
        <end position="106"/>
    </location>
</feature>
<protein>
    <recommendedName>
        <fullName evidence="12">Glutathione reductase</fullName>
        <ecNumber evidence="12">1.8.1.7</ecNumber>
    </recommendedName>
</protein>
<dbReference type="GO" id="GO:0005829">
    <property type="term" value="C:cytosol"/>
    <property type="evidence" value="ECO:0007669"/>
    <property type="project" value="TreeGrafter"/>
</dbReference>
<dbReference type="GO" id="GO:0004362">
    <property type="term" value="F:glutathione-disulfide reductase (NADPH) activity"/>
    <property type="evidence" value="ECO:0007669"/>
    <property type="project" value="UniProtKB-EC"/>
</dbReference>
<dbReference type="Pfam" id="PF07992">
    <property type="entry name" value="Pyr_redox_2"/>
    <property type="match status" value="1"/>
</dbReference>
<evidence type="ECO:0000256" key="11">
    <source>
        <dbReference type="RuleBase" id="RU003691"/>
    </source>
</evidence>
<keyword evidence="9" id="KW-0547">Nucleotide-binding</keyword>
<keyword evidence="9" id="KW-0520">NAD</keyword>
<dbReference type="PANTHER" id="PTHR42737">
    <property type="entry name" value="GLUTATHIONE REDUCTASE"/>
    <property type="match status" value="1"/>
</dbReference>
<dbReference type="GO" id="GO:0050661">
    <property type="term" value="F:NADP binding"/>
    <property type="evidence" value="ECO:0007669"/>
    <property type="project" value="InterPro"/>
</dbReference>
<feature type="domain" description="FAD/NAD(P)-binding" evidence="15">
    <location>
        <begin position="65"/>
        <end position="379"/>
    </location>
</feature>
<feature type="binding site" evidence="9">
    <location>
        <position position="110"/>
    </location>
    <ligand>
        <name>FAD</name>
        <dbReference type="ChEBI" id="CHEBI:57692"/>
    </ligand>
</feature>
<dbReference type="InterPro" id="IPR023753">
    <property type="entry name" value="FAD/NAD-binding_dom"/>
</dbReference>
<evidence type="ECO:0000256" key="7">
    <source>
        <dbReference type="ARBA" id="ARBA00023284"/>
    </source>
</evidence>
<gene>
    <name evidence="16" type="ORF">NSK_000702</name>
</gene>
<evidence type="ECO:0000313" key="17">
    <source>
        <dbReference type="Proteomes" id="UP000355283"/>
    </source>
</evidence>
<evidence type="ECO:0000256" key="6">
    <source>
        <dbReference type="ARBA" id="ARBA00023157"/>
    </source>
</evidence>
<dbReference type="OrthoDB" id="5956163at2759"/>
<dbReference type="PRINTS" id="PR00368">
    <property type="entry name" value="FADPNR"/>
</dbReference>
<accession>A0A4D9DE15</accession>
<keyword evidence="12" id="KW-0521">NADP</keyword>
<reference evidence="16 17" key="1">
    <citation type="submission" date="2019-01" db="EMBL/GenBank/DDBJ databases">
        <title>Nuclear Genome Assembly of the Microalgal Biofuel strain Nannochloropsis salina CCMP1776.</title>
        <authorList>
            <person name="Hovde B."/>
        </authorList>
    </citation>
    <scope>NUCLEOTIDE SEQUENCE [LARGE SCALE GENOMIC DNA]</scope>
    <source>
        <strain evidence="16 17">CCMP1776</strain>
    </source>
</reference>
<dbReference type="InterPro" id="IPR006322">
    <property type="entry name" value="Glutathione_Rdtase_euk/bac"/>
</dbReference>
<evidence type="ECO:0000256" key="12">
    <source>
        <dbReference type="RuleBase" id="RU365016"/>
    </source>
</evidence>
<evidence type="ECO:0000256" key="2">
    <source>
        <dbReference type="ARBA" id="ARBA00011738"/>
    </source>
</evidence>
<evidence type="ECO:0000256" key="5">
    <source>
        <dbReference type="ARBA" id="ARBA00023002"/>
    </source>
</evidence>
<comment type="similarity">
    <text evidence="1 11">Belongs to the class-I pyridine nucleotide-disulfide oxidoreductase family.</text>
</comment>
<feature type="domain" description="Pyridine nucleotide-disulphide oxidoreductase dimerisation" evidence="14">
    <location>
        <begin position="400"/>
        <end position="513"/>
    </location>
</feature>
<dbReference type="AlphaFoldDB" id="A0A4D9DE15"/>
<feature type="binding site" evidence="9">
    <location>
        <begin position="235"/>
        <end position="242"/>
    </location>
    <ligand>
        <name>NAD(+)</name>
        <dbReference type="ChEBI" id="CHEBI:57540"/>
    </ligand>
</feature>
<dbReference type="PRINTS" id="PR00411">
    <property type="entry name" value="PNDRDTASEI"/>
</dbReference>
<dbReference type="InterPro" id="IPR046952">
    <property type="entry name" value="GSHR/TRXR-like"/>
</dbReference>
<dbReference type="EC" id="1.8.1.7" evidence="12"/>
<evidence type="ECO:0000256" key="1">
    <source>
        <dbReference type="ARBA" id="ARBA00007532"/>
    </source>
</evidence>
<evidence type="ECO:0000256" key="4">
    <source>
        <dbReference type="ARBA" id="ARBA00022827"/>
    </source>
</evidence>
<dbReference type="GO" id="GO:0034599">
    <property type="term" value="P:cellular response to oxidative stress"/>
    <property type="evidence" value="ECO:0007669"/>
    <property type="project" value="TreeGrafter"/>
</dbReference>
<comment type="catalytic activity">
    <reaction evidence="12">
        <text>2 glutathione + NADP(+) = glutathione disulfide + NADPH + H(+)</text>
        <dbReference type="Rhea" id="RHEA:11740"/>
        <dbReference type="ChEBI" id="CHEBI:15378"/>
        <dbReference type="ChEBI" id="CHEBI:57783"/>
        <dbReference type="ChEBI" id="CHEBI:57925"/>
        <dbReference type="ChEBI" id="CHEBI:58297"/>
        <dbReference type="ChEBI" id="CHEBI:58349"/>
        <dbReference type="EC" id="1.8.1.7"/>
    </reaction>
</comment>
<dbReference type="GO" id="GO:0045454">
    <property type="term" value="P:cell redox homeostasis"/>
    <property type="evidence" value="ECO:0007669"/>
    <property type="project" value="InterPro"/>
</dbReference>
<keyword evidence="7 11" id="KW-0676">Redox-active center</keyword>
<dbReference type="SUPFAM" id="SSF51905">
    <property type="entry name" value="FAD/NAD(P)-binding domain"/>
    <property type="match status" value="1"/>
</dbReference>
<feature type="binding site" evidence="9">
    <location>
        <position position="364"/>
    </location>
    <ligand>
        <name>FAD</name>
        <dbReference type="ChEBI" id="CHEBI:57692"/>
    </ligand>
</feature>
<keyword evidence="6" id="KW-1015">Disulfide bond</keyword>
<dbReference type="PIRSF" id="PIRSF000350">
    <property type="entry name" value="Mercury_reductase_MerA"/>
    <property type="match status" value="1"/>
</dbReference>
<comment type="subcellular location">
    <subcellularLocation>
        <location evidence="12">Cytoplasm</location>
    </subcellularLocation>
</comment>
<evidence type="ECO:0000256" key="3">
    <source>
        <dbReference type="ARBA" id="ARBA00022630"/>
    </source>
</evidence>
<name>A0A4D9DE15_9STRA</name>
<dbReference type="PROSITE" id="PS00076">
    <property type="entry name" value="PYRIDINE_REDOX_1"/>
    <property type="match status" value="1"/>
</dbReference>
<dbReference type="Gene3D" id="3.30.390.30">
    <property type="match status" value="1"/>
</dbReference>
<evidence type="ECO:0000259" key="14">
    <source>
        <dbReference type="Pfam" id="PF02852"/>
    </source>
</evidence>
<dbReference type="Gene3D" id="3.50.50.60">
    <property type="entry name" value="FAD/NAD(P)-binding domain"/>
    <property type="match status" value="2"/>
</dbReference>
<keyword evidence="17" id="KW-1185">Reference proteome</keyword>
<dbReference type="GO" id="GO:0050660">
    <property type="term" value="F:flavin adenine dinucleotide binding"/>
    <property type="evidence" value="ECO:0007669"/>
    <property type="project" value="InterPro"/>
</dbReference>
<dbReference type="InterPro" id="IPR012999">
    <property type="entry name" value="Pyr_OxRdtase_I_AS"/>
</dbReference>
<keyword evidence="5 11" id="KW-0560">Oxidoreductase</keyword>
<dbReference type="NCBIfam" id="NF004776">
    <property type="entry name" value="PRK06116.1"/>
    <property type="match status" value="1"/>
</dbReference>
<dbReference type="GO" id="GO:0006749">
    <property type="term" value="P:glutathione metabolic process"/>
    <property type="evidence" value="ECO:0007669"/>
    <property type="project" value="InterPro"/>
</dbReference>
<evidence type="ECO:0000313" key="16">
    <source>
        <dbReference type="EMBL" id="TFJ88353.1"/>
    </source>
</evidence>
<feature type="binding site" evidence="9">
    <location>
        <position position="323"/>
    </location>
    <ligand>
        <name>NAD(+)</name>
        <dbReference type="ChEBI" id="CHEBI:57540"/>
    </ligand>
</feature>
<dbReference type="NCBIfam" id="TIGR01421">
    <property type="entry name" value="gluta_reduc_1"/>
    <property type="match status" value="1"/>
</dbReference>
<comment type="caution">
    <text evidence="16">The sequence shown here is derived from an EMBL/GenBank/DDBJ whole genome shotgun (WGS) entry which is preliminary data.</text>
</comment>
<keyword evidence="12" id="KW-0963">Cytoplasm</keyword>
<comment type="cofactor">
    <cofactor evidence="9">
        <name>FAD</name>
        <dbReference type="ChEBI" id="CHEBI:57692"/>
    </cofactor>
    <text evidence="9">Binds 1 FAD per subunit.</text>
</comment>
<proteinExistence type="inferred from homology"/>
<dbReference type="Proteomes" id="UP000355283">
    <property type="component" value="Unassembled WGS sequence"/>
</dbReference>
<dbReference type="SUPFAM" id="SSF55424">
    <property type="entry name" value="FAD/NAD-linked reductases, dimerisation (C-terminal) domain"/>
    <property type="match status" value="1"/>
</dbReference>
<sequence length="525" mass="55856">MVPFVRGGSVLFLALVLSVLLEHVAHAFLPLPNCVLRQTSRLSGLRSRHSFLKALASSSDSTHFDFLVIGAGSGGIASARRAASYGVKVAVVEKKALGGTCVNVGCVPKKVMWNAAHVREIMLGAKNFGFDVDGHDVGLDWPMLKKARDDYVSRLNGIYAKNLAASEVALLEGAASFSGPKSLRIGSKDYTAEHILIAVGGQPRMLDIPGAQEHTITSDGFFELAEQPKRVGVVGGGYIAVELAGVLHELGSQTTIICRGDGVLRGFDELISTTLVEEMKKAGMAFKHDATPKAIRKESEGLIVELEEGGTVGPFDTVLLATGRVTAIDSLGLAEAGVETDKRGYVLVDDYQNTNVGGVYALGDVCGRVQLTPMAIAAGRRLADRLFGSLPEAKADYDDVPTVVFSHPPIGTVGLTEAQAKEEHGEGNVRVYSSKFVNLFYGPWRLAPEEKPKTAMKMVCVGEEERVVGLHVIGMGADEMLQGFAVAVKMGATKADFDACVALHPTAAEELVTLSPWGLRGKRSQ</sequence>
<feature type="chain" id="PRO_5020040997" description="Glutathione reductase" evidence="13">
    <location>
        <begin position="28"/>
        <end position="525"/>
    </location>
</feature>
<dbReference type="InterPro" id="IPR036188">
    <property type="entry name" value="FAD/NAD-bd_sf"/>
</dbReference>
<evidence type="ECO:0000259" key="15">
    <source>
        <dbReference type="Pfam" id="PF07992"/>
    </source>
</evidence>
<dbReference type="InterPro" id="IPR016156">
    <property type="entry name" value="FAD/NAD-linked_Rdtase_dimer_sf"/>
</dbReference>
<keyword evidence="4 9" id="KW-0274">FAD</keyword>
<feature type="active site" description="Proton acceptor" evidence="8">
    <location>
        <position position="504"/>
    </location>
</feature>